<dbReference type="PANTHER" id="PTHR46344">
    <property type="entry name" value="OS02G0202900 PROTEIN"/>
    <property type="match status" value="1"/>
</dbReference>
<evidence type="ECO:0000256" key="1">
    <source>
        <dbReference type="ARBA" id="ARBA00022441"/>
    </source>
</evidence>
<dbReference type="InterPro" id="IPR015915">
    <property type="entry name" value="Kelch-typ_b-propeller"/>
</dbReference>
<dbReference type="HOGENOM" id="CLU_319240_0_0_1"/>
<dbReference type="SUPFAM" id="SSF117281">
    <property type="entry name" value="Kelch motif"/>
    <property type="match status" value="1"/>
</dbReference>
<gene>
    <name evidence="4" type="ORF">TTHERM_00784400</name>
</gene>
<dbReference type="RefSeq" id="XP_001011498.2">
    <property type="nucleotide sequence ID" value="XM_001011498.2"/>
</dbReference>
<keyword evidence="5" id="KW-1185">Reference proteome</keyword>
<evidence type="ECO:0000256" key="3">
    <source>
        <dbReference type="SAM" id="MobiDB-lite"/>
    </source>
</evidence>
<dbReference type="PANTHER" id="PTHR46344:SF27">
    <property type="entry name" value="KELCH REPEAT SUPERFAMILY PROTEIN"/>
    <property type="match status" value="1"/>
</dbReference>
<keyword evidence="1" id="KW-0880">Kelch repeat</keyword>
<evidence type="ECO:0000256" key="2">
    <source>
        <dbReference type="ARBA" id="ARBA00022737"/>
    </source>
</evidence>
<feature type="region of interest" description="Disordered" evidence="3">
    <location>
        <begin position="533"/>
        <end position="552"/>
    </location>
</feature>
<dbReference type="Pfam" id="PF24681">
    <property type="entry name" value="Kelch_KLHDC2_KLHL20_DRC7"/>
    <property type="match status" value="1"/>
</dbReference>
<dbReference type="STRING" id="312017.Q231P9"/>
<feature type="compositionally biased region" description="Polar residues" evidence="3">
    <location>
        <begin position="537"/>
        <end position="552"/>
    </location>
</feature>
<accession>Q231P9</accession>
<dbReference type="GeneID" id="7842000"/>
<evidence type="ECO:0000313" key="5">
    <source>
        <dbReference type="Proteomes" id="UP000009168"/>
    </source>
</evidence>
<evidence type="ECO:0000313" key="4">
    <source>
        <dbReference type="EMBL" id="EAR91253.2"/>
    </source>
</evidence>
<dbReference type="InterPro" id="IPR006652">
    <property type="entry name" value="Kelch_1"/>
</dbReference>
<name>Q231P9_TETTS</name>
<keyword evidence="2" id="KW-0677">Repeat</keyword>
<dbReference type="Gene3D" id="2.120.10.80">
    <property type="entry name" value="Kelch-type beta propeller"/>
    <property type="match status" value="1"/>
</dbReference>
<dbReference type="SMART" id="SM00612">
    <property type="entry name" value="Kelch"/>
    <property type="match status" value="2"/>
</dbReference>
<dbReference type="KEGG" id="tet:TTHERM_00784400"/>
<dbReference type="OrthoDB" id="294917at2759"/>
<sequence>MIQSTANYYQSQQEQQLNFNQNRSQHQQTQSQLINVQEQYVTPRDIHFTMNQSNSIGQNSYMYGTASQQNANNNAFSQVLTNGQHQHSQSIGTPYAGQSHTQQIQNQSILSIKTQQNKEQQYVYCPTHTNFFITNICAQKECIEPLCPECIVGHNELHMNNKTQSQLQNIQSARQNSISKTESIIKQLNQAKQDILPQLQQSMNDSAKKNMENLNRLKQQILACVENFFKELQNKINDTFKNTKDLSEQLNAVIFQRTDNLQNTLNELQSPLYIKALIETMENPTSFSIEESSYQYLVDQIKENNQIIFSKSTNTEDVLKEVLRKLYSYQKRKKIFKFPTQGNNMLDSRRLSDSVHNSSQKQLKAVTSPLSHRSNIFNQQFTNFQQILSSNSPQKQQSLHLSRQSLVVSPYQKEQINQATKQNEVSQSLKNIKNEYYNQSTQKKDNANFSSNLYARSKTTSLGNENYFSSSSNSNLQNQIGQKQRFTQSTLRTNTLSNFETFNEFNDKSIDLEEIGQTIRQRNLNDKNQSKNESLFKHQSMQKQSNQLSNSIDKGNTKLVLPVSRQQIKEEILDNHKNDFVESFTVEELNGGKDDQQYMNCDIIDDVYDDEPSLKSIYVFVEGTKIYHFISFEEYLNFPKSGFKTDFLSIDFKIPIGHCSISVPNFDLVIITGGIMYEKNKRKSIRDVYKLNKEQNTLEQLSGMLNPRSMHGLVYNEGRVYAIGGCSGYDESSSINKCEYYDLNTSKWVEIADCIYKASGSGLTVFNKKYIFKFGGKEDIVKPVNFIECYDIKKNKWDQVNFNLTIDNNNSLPFFPFVRQINYNQIILLGGQNHSVRMNQSFIINVNQENNKQTPDLQFEKSRSLPSQYDFYQSQSYIYQNELYVLKNASKMSSDDQSIFLIYNGDNWSHA</sequence>
<dbReference type="InParanoid" id="Q231P9"/>
<protein>
    <submittedName>
        <fullName evidence="4">Kelch motif protein</fullName>
    </submittedName>
</protein>
<dbReference type="eggNOG" id="KOG4441">
    <property type="taxonomic scope" value="Eukaryota"/>
</dbReference>
<proteinExistence type="predicted"/>
<reference evidence="5" key="1">
    <citation type="journal article" date="2006" name="PLoS Biol.">
        <title>Macronuclear genome sequence of the ciliate Tetrahymena thermophila, a model eukaryote.</title>
        <authorList>
            <person name="Eisen J.A."/>
            <person name="Coyne R.S."/>
            <person name="Wu M."/>
            <person name="Wu D."/>
            <person name="Thiagarajan M."/>
            <person name="Wortman J.R."/>
            <person name="Badger J.H."/>
            <person name="Ren Q."/>
            <person name="Amedeo P."/>
            <person name="Jones K.M."/>
            <person name="Tallon L.J."/>
            <person name="Delcher A.L."/>
            <person name="Salzberg S.L."/>
            <person name="Silva J.C."/>
            <person name="Haas B.J."/>
            <person name="Majoros W.H."/>
            <person name="Farzad M."/>
            <person name="Carlton J.M."/>
            <person name="Smith R.K. Jr."/>
            <person name="Garg J."/>
            <person name="Pearlman R.E."/>
            <person name="Karrer K.M."/>
            <person name="Sun L."/>
            <person name="Manning G."/>
            <person name="Elde N.C."/>
            <person name="Turkewitz A.P."/>
            <person name="Asai D.J."/>
            <person name="Wilkes D.E."/>
            <person name="Wang Y."/>
            <person name="Cai H."/>
            <person name="Collins K."/>
            <person name="Stewart B.A."/>
            <person name="Lee S.R."/>
            <person name="Wilamowska K."/>
            <person name="Weinberg Z."/>
            <person name="Ruzzo W.L."/>
            <person name="Wloga D."/>
            <person name="Gaertig J."/>
            <person name="Frankel J."/>
            <person name="Tsao C.-C."/>
            <person name="Gorovsky M.A."/>
            <person name="Keeling P.J."/>
            <person name="Waller R.F."/>
            <person name="Patron N.J."/>
            <person name="Cherry J.M."/>
            <person name="Stover N.A."/>
            <person name="Krieger C.J."/>
            <person name="del Toro C."/>
            <person name="Ryder H.F."/>
            <person name="Williamson S.C."/>
            <person name="Barbeau R.A."/>
            <person name="Hamilton E.P."/>
            <person name="Orias E."/>
        </authorList>
    </citation>
    <scope>NUCLEOTIDE SEQUENCE [LARGE SCALE GENOMIC DNA]</scope>
    <source>
        <strain evidence="5">SB210</strain>
    </source>
</reference>
<dbReference type="Proteomes" id="UP000009168">
    <property type="component" value="Unassembled WGS sequence"/>
</dbReference>
<organism evidence="4 5">
    <name type="scientific">Tetrahymena thermophila (strain SB210)</name>
    <dbReference type="NCBI Taxonomy" id="312017"/>
    <lineage>
        <taxon>Eukaryota</taxon>
        <taxon>Sar</taxon>
        <taxon>Alveolata</taxon>
        <taxon>Ciliophora</taxon>
        <taxon>Intramacronucleata</taxon>
        <taxon>Oligohymenophorea</taxon>
        <taxon>Hymenostomatida</taxon>
        <taxon>Tetrahymenina</taxon>
        <taxon>Tetrahymenidae</taxon>
        <taxon>Tetrahymena</taxon>
    </lineage>
</organism>
<dbReference type="EMBL" id="GG662770">
    <property type="protein sequence ID" value="EAR91253.2"/>
    <property type="molecule type" value="Genomic_DNA"/>
</dbReference>
<dbReference type="AlphaFoldDB" id="Q231P9"/>